<keyword evidence="2" id="KW-0032">Aminotransferase</keyword>
<dbReference type="InterPro" id="IPR015421">
    <property type="entry name" value="PyrdxlP-dep_Trfase_major"/>
</dbReference>
<keyword evidence="3" id="KW-1185">Reference proteome</keyword>
<evidence type="ECO:0000313" key="3">
    <source>
        <dbReference type="Proteomes" id="UP000266677"/>
    </source>
</evidence>
<dbReference type="RefSeq" id="WP_120044464.1">
    <property type="nucleotide sequence ID" value="NZ_QZFU01000041.1"/>
</dbReference>
<dbReference type="InterPro" id="IPR015422">
    <property type="entry name" value="PyrdxlP-dep_Trfase_small"/>
</dbReference>
<organism evidence="2 3">
    <name type="scientific">Nocardia panacis</name>
    <dbReference type="NCBI Taxonomy" id="2340916"/>
    <lineage>
        <taxon>Bacteria</taxon>
        <taxon>Bacillati</taxon>
        <taxon>Actinomycetota</taxon>
        <taxon>Actinomycetes</taxon>
        <taxon>Mycobacteriales</taxon>
        <taxon>Nocardiaceae</taxon>
        <taxon>Nocardia</taxon>
    </lineage>
</organism>
<dbReference type="Proteomes" id="UP000266677">
    <property type="component" value="Unassembled WGS sequence"/>
</dbReference>
<keyword evidence="2" id="KW-0808">Transferase</keyword>
<dbReference type="OrthoDB" id="250246at2"/>
<dbReference type="AlphaFoldDB" id="A0A3A4K1T8"/>
<dbReference type="Gene3D" id="3.90.1150.10">
    <property type="entry name" value="Aspartate Aminotransferase, domain 1"/>
    <property type="match status" value="1"/>
</dbReference>
<proteinExistence type="predicted"/>
<dbReference type="InterPro" id="IPR015424">
    <property type="entry name" value="PyrdxlP-dep_Trfase"/>
</dbReference>
<reference evidence="2 3" key="1">
    <citation type="submission" date="2018-09" db="EMBL/GenBank/DDBJ databases">
        <title>YIM PH21274 draft genome.</title>
        <authorList>
            <person name="Miao C."/>
        </authorList>
    </citation>
    <scope>NUCLEOTIDE SEQUENCE [LARGE SCALE GENOMIC DNA]</scope>
    <source>
        <strain evidence="2 3">YIM PH 21724</strain>
    </source>
</reference>
<dbReference type="GO" id="GO:0008483">
    <property type="term" value="F:transaminase activity"/>
    <property type="evidence" value="ECO:0007669"/>
    <property type="project" value="UniProtKB-KW"/>
</dbReference>
<dbReference type="SUPFAM" id="SSF53383">
    <property type="entry name" value="PLP-dependent transferases"/>
    <property type="match status" value="1"/>
</dbReference>
<gene>
    <name evidence="2" type="ORF">D5S18_30065</name>
</gene>
<comment type="caution">
    <text evidence="2">The sequence shown here is derived from an EMBL/GenBank/DDBJ whole genome shotgun (WGS) entry which is preliminary data.</text>
</comment>
<evidence type="ECO:0000313" key="2">
    <source>
        <dbReference type="EMBL" id="RJO70097.1"/>
    </source>
</evidence>
<feature type="domain" description="Aminotransferase class V" evidence="1">
    <location>
        <begin position="51"/>
        <end position="277"/>
    </location>
</feature>
<dbReference type="PANTHER" id="PTHR43586">
    <property type="entry name" value="CYSTEINE DESULFURASE"/>
    <property type="match status" value="1"/>
</dbReference>
<dbReference type="InterPro" id="IPR000192">
    <property type="entry name" value="Aminotrans_V_dom"/>
</dbReference>
<evidence type="ECO:0000259" key="1">
    <source>
        <dbReference type="Pfam" id="PF00266"/>
    </source>
</evidence>
<dbReference type="Pfam" id="PF00266">
    <property type="entry name" value="Aminotran_5"/>
    <property type="match status" value="1"/>
</dbReference>
<sequence length="366" mass="39204">MTPAEFRALFPALERRVWLDTPGAPPGAQPVLEALRTTVDEWAAGDFAWAEWDQAADLARLEFAAYAGVPADHVSSLGSLSEALSTVLSAFDGGTVVVAADEFRSVLFPVLGRGRTSGITVRVVERTPGATRTEDLLRAIDESTVLVAASEVITRDGERVDLETLTAAAHSVGARMFANLTQTMGVLHRDLSTLTADYKAAHGYKWMLCPRGAAWLVADPATLAAPPLAPSWKTSGPPEQFFGGAYREASNATRWNTSPAWFSWIGARAALNLLAQLPPTVEIHCLDLAQQFCTHATQLGFAPRGTGSHIVTVDPPPGVTITPELLAEHRIKATTNDGGLRVGFHYFNNSADVDAILNVLRRAQSA</sequence>
<protein>
    <submittedName>
        <fullName evidence="2">Aminotransferase class V-fold PLP-dependent enzyme</fullName>
    </submittedName>
</protein>
<dbReference type="EMBL" id="QZFU01000041">
    <property type="protein sequence ID" value="RJO70097.1"/>
    <property type="molecule type" value="Genomic_DNA"/>
</dbReference>
<dbReference type="Gene3D" id="3.40.640.10">
    <property type="entry name" value="Type I PLP-dependent aspartate aminotransferase-like (Major domain)"/>
    <property type="match status" value="1"/>
</dbReference>
<accession>A0A3A4K1T8</accession>
<name>A0A3A4K1T8_9NOCA</name>